<dbReference type="PANTHER" id="PTHR43628">
    <property type="entry name" value="ACTIVATOR OF C KINASE PROTEIN 1-RELATED"/>
    <property type="match status" value="1"/>
</dbReference>
<feature type="signal peptide" evidence="2">
    <location>
        <begin position="1"/>
        <end position="31"/>
    </location>
</feature>
<evidence type="ECO:0000313" key="5">
    <source>
        <dbReference type="Proteomes" id="UP001596456"/>
    </source>
</evidence>
<comment type="caution">
    <text evidence="4">The sequence shown here is derived from an EMBL/GenBank/DDBJ whole genome shotgun (WGS) entry which is preliminary data.</text>
</comment>
<dbReference type="RefSeq" id="WP_377358071.1">
    <property type="nucleotide sequence ID" value="NZ_JBHTCM010000010.1"/>
</dbReference>
<evidence type="ECO:0000256" key="1">
    <source>
        <dbReference type="SAM" id="MobiDB-lite"/>
    </source>
</evidence>
<dbReference type="SUPFAM" id="SSF81901">
    <property type="entry name" value="HCP-like"/>
    <property type="match status" value="1"/>
</dbReference>
<dbReference type="SMART" id="SM00671">
    <property type="entry name" value="SEL1"/>
    <property type="match status" value="3"/>
</dbReference>
<feature type="region of interest" description="Disordered" evidence="1">
    <location>
        <begin position="200"/>
        <end position="248"/>
    </location>
</feature>
<sequence length="330" mass="33994">MARRSHPPLLPGLLLAAAVAGACLLPALAPAARADMETGRTAFRAGDMAAALTEFRKEAEAGNAEAQYLVGQMTALGQGTARDVPGGLVWLERAAAAGNVEAMTAAGSLYASGDGVKADFGRAFALLRPAAEAGDAEAQNNLGVLYYFGLGTEPDPVQALVWTTRAERQGMLQAIRLRTEIERDLSVAQRAEAQRLLGPAAPVPAPAPAQKAAPAPPATAMTAVAPPVPAPETPPAPAPAGPPAATAASGWSVQLGALPSEAEARREWAAIRQRHPDLLPAGDVRFVPVDLGTRGVYTRILAGSFPTAAEAAAACARFKDAGRDCLVRRR</sequence>
<dbReference type="Pfam" id="PF05036">
    <property type="entry name" value="SPOR"/>
    <property type="match status" value="1"/>
</dbReference>
<keyword evidence="2" id="KW-0732">Signal</keyword>
<accession>A0ABW2KVH1</accession>
<dbReference type="SUPFAM" id="SSF110997">
    <property type="entry name" value="Sporulation related repeat"/>
    <property type="match status" value="1"/>
</dbReference>
<dbReference type="Proteomes" id="UP001596456">
    <property type="component" value="Unassembled WGS sequence"/>
</dbReference>
<name>A0ABW2KVH1_9PROT</name>
<feature type="compositionally biased region" description="Pro residues" evidence="1">
    <location>
        <begin position="226"/>
        <end position="242"/>
    </location>
</feature>
<dbReference type="EMBL" id="JBHTCM010000010">
    <property type="protein sequence ID" value="MFC7333167.1"/>
    <property type="molecule type" value="Genomic_DNA"/>
</dbReference>
<keyword evidence="5" id="KW-1185">Reference proteome</keyword>
<organism evidence="4 5">
    <name type="scientific">Rhodocista pekingensis</name>
    <dbReference type="NCBI Taxonomy" id="201185"/>
    <lineage>
        <taxon>Bacteria</taxon>
        <taxon>Pseudomonadati</taxon>
        <taxon>Pseudomonadota</taxon>
        <taxon>Alphaproteobacteria</taxon>
        <taxon>Rhodospirillales</taxon>
        <taxon>Azospirillaceae</taxon>
        <taxon>Rhodocista</taxon>
    </lineage>
</organism>
<feature type="chain" id="PRO_5045339113" evidence="2">
    <location>
        <begin position="32"/>
        <end position="330"/>
    </location>
</feature>
<dbReference type="PROSITE" id="PS51724">
    <property type="entry name" value="SPOR"/>
    <property type="match status" value="1"/>
</dbReference>
<dbReference type="Gene3D" id="3.30.70.1070">
    <property type="entry name" value="Sporulation related repeat"/>
    <property type="match status" value="1"/>
</dbReference>
<dbReference type="Gene3D" id="1.25.40.10">
    <property type="entry name" value="Tetratricopeptide repeat domain"/>
    <property type="match status" value="1"/>
</dbReference>
<gene>
    <name evidence="4" type="ORF">ACFQPS_08335</name>
</gene>
<dbReference type="InterPro" id="IPR007730">
    <property type="entry name" value="SPOR-like_dom"/>
</dbReference>
<dbReference type="InterPro" id="IPR036680">
    <property type="entry name" value="SPOR-like_sf"/>
</dbReference>
<dbReference type="Pfam" id="PF08238">
    <property type="entry name" value="Sel1"/>
    <property type="match status" value="3"/>
</dbReference>
<dbReference type="InterPro" id="IPR052945">
    <property type="entry name" value="Mitotic_Regulator"/>
</dbReference>
<dbReference type="InterPro" id="IPR011990">
    <property type="entry name" value="TPR-like_helical_dom_sf"/>
</dbReference>
<evidence type="ECO:0000259" key="3">
    <source>
        <dbReference type="PROSITE" id="PS51724"/>
    </source>
</evidence>
<proteinExistence type="predicted"/>
<feature type="domain" description="SPOR" evidence="3">
    <location>
        <begin position="245"/>
        <end position="330"/>
    </location>
</feature>
<evidence type="ECO:0000313" key="4">
    <source>
        <dbReference type="EMBL" id="MFC7333167.1"/>
    </source>
</evidence>
<dbReference type="InterPro" id="IPR006597">
    <property type="entry name" value="Sel1-like"/>
</dbReference>
<evidence type="ECO:0000256" key="2">
    <source>
        <dbReference type="SAM" id="SignalP"/>
    </source>
</evidence>
<dbReference type="PROSITE" id="PS51257">
    <property type="entry name" value="PROKAR_LIPOPROTEIN"/>
    <property type="match status" value="1"/>
</dbReference>
<feature type="compositionally biased region" description="Low complexity" evidence="1">
    <location>
        <begin position="208"/>
        <end position="225"/>
    </location>
</feature>
<reference evidence="5" key="1">
    <citation type="journal article" date="2019" name="Int. J. Syst. Evol. Microbiol.">
        <title>The Global Catalogue of Microorganisms (GCM) 10K type strain sequencing project: providing services to taxonomists for standard genome sequencing and annotation.</title>
        <authorList>
            <consortium name="The Broad Institute Genomics Platform"/>
            <consortium name="The Broad Institute Genome Sequencing Center for Infectious Disease"/>
            <person name="Wu L."/>
            <person name="Ma J."/>
        </authorList>
    </citation>
    <scope>NUCLEOTIDE SEQUENCE [LARGE SCALE GENOMIC DNA]</scope>
    <source>
        <strain evidence="5">CGMCC 1.16275</strain>
    </source>
</reference>
<dbReference type="PANTHER" id="PTHR43628:SF1">
    <property type="entry name" value="CHITIN SYNTHASE REGULATORY FACTOR 2-RELATED"/>
    <property type="match status" value="1"/>
</dbReference>
<protein>
    <submittedName>
        <fullName evidence="4">SPOR domain-containing protein</fullName>
    </submittedName>
</protein>